<dbReference type="SUPFAM" id="SSF53067">
    <property type="entry name" value="Actin-like ATPase domain"/>
    <property type="match status" value="1"/>
</dbReference>
<organism evidence="1 2">
    <name type="scientific">Candidatus Gottesmanbacteria bacterium RBG_16_52_11</name>
    <dbReference type="NCBI Taxonomy" id="1798374"/>
    <lineage>
        <taxon>Bacteria</taxon>
        <taxon>Candidatus Gottesmaniibacteriota</taxon>
    </lineage>
</organism>
<dbReference type="STRING" id="1798374.A2Z33_06660"/>
<dbReference type="InterPro" id="IPR043129">
    <property type="entry name" value="ATPase_NBD"/>
</dbReference>
<dbReference type="Gene3D" id="3.30.1490.300">
    <property type="match status" value="1"/>
</dbReference>
<dbReference type="Gene3D" id="3.30.420.40">
    <property type="match status" value="2"/>
</dbReference>
<sequence length="473" mass="52307">MSLPDLILPQKRYFGLSIERTSLHGVEVVSGRPVRMSEIQIPDDSFSDGVLTKTDVFVNCLRQLVAAGKFTTPYVAVCFPEVFAYTRGYTLPDIPVEEMQEAVAWHARELFPFPPGDIYFDWKILKRGQKDTQANVVAVQKKILDPLVGSLIKAGLKPLRFEPDASALGRLLKLSTQAIALLIEINPQGAYVTLVEGEKAHFTTVINYDPQDSPESYLASIDQTLSEIASYYRKKGMLAENSAQIIITGQMASDDWTAHISQLLGYPAQLLKTGLSHVGYNKAFAAAVLPIAPPVDPQSINLLPSETQSFYDTERTTLFYRVMLTRMSAVAGILCAFAAGTYVAVTMEKQGVDAQVHRVRSENQLLSGNARSLLLLNAQAKNIVSLSVLRTTPQRHLEALKSIITDNISITSWEYDDSKLLFILHGIAVNRDALLDFKKRLDASENFALVTLPLGTLETPTQVPFEITFVTKN</sequence>
<dbReference type="Proteomes" id="UP000178448">
    <property type="component" value="Unassembled WGS sequence"/>
</dbReference>
<gene>
    <name evidence="1" type="ORF">A2Z33_06660</name>
</gene>
<proteinExistence type="predicted"/>
<evidence type="ECO:0000313" key="2">
    <source>
        <dbReference type="Proteomes" id="UP000178448"/>
    </source>
</evidence>
<evidence type="ECO:0008006" key="3">
    <source>
        <dbReference type="Google" id="ProtNLM"/>
    </source>
</evidence>
<dbReference type="EMBL" id="MFJD01000001">
    <property type="protein sequence ID" value="OGG04947.1"/>
    <property type="molecule type" value="Genomic_DNA"/>
</dbReference>
<protein>
    <recommendedName>
        <fullName evidence="3">SHS2 domain-containing protein</fullName>
    </recommendedName>
</protein>
<comment type="caution">
    <text evidence="1">The sequence shown here is derived from an EMBL/GenBank/DDBJ whole genome shotgun (WGS) entry which is preliminary data.</text>
</comment>
<dbReference type="AlphaFoldDB" id="A0A1F5YYA4"/>
<accession>A0A1F5YYA4</accession>
<evidence type="ECO:0000313" key="1">
    <source>
        <dbReference type="EMBL" id="OGG04947.1"/>
    </source>
</evidence>
<name>A0A1F5YYA4_9BACT</name>
<reference evidence="1 2" key="1">
    <citation type="journal article" date="2016" name="Nat. Commun.">
        <title>Thousands of microbial genomes shed light on interconnected biogeochemical processes in an aquifer system.</title>
        <authorList>
            <person name="Anantharaman K."/>
            <person name="Brown C.T."/>
            <person name="Hug L.A."/>
            <person name="Sharon I."/>
            <person name="Castelle C.J."/>
            <person name="Probst A.J."/>
            <person name="Thomas B.C."/>
            <person name="Singh A."/>
            <person name="Wilkins M.J."/>
            <person name="Karaoz U."/>
            <person name="Brodie E.L."/>
            <person name="Williams K.H."/>
            <person name="Hubbard S.S."/>
            <person name="Banfield J.F."/>
        </authorList>
    </citation>
    <scope>NUCLEOTIDE SEQUENCE [LARGE SCALE GENOMIC DNA]</scope>
</reference>